<feature type="binding site" evidence="7">
    <location>
        <position position="303"/>
    </location>
    <ligand>
        <name>4-imidazolone-5-propanoate</name>
        <dbReference type="ChEBI" id="CHEBI:77893"/>
    </ligand>
</feature>
<feature type="binding site" evidence="7">
    <location>
        <position position="69"/>
    </location>
    <ligand>
        <name>Fe(3+)</name>
        <dbReference type="ChEBI" id="CHEBI:29034"/>
    </ligand>
</feature>
<gene>
    <name evidence="7" type="primary">hutI</name>
    <name evidence="9" type="ORF">CTB96_05230</name>
</gene>
<evidence type="ECO:0000256" key="3">
    <source>
        <dbReference type="ARBA" id="ARBA00022801"/>
    </source>
</evidence>
<keyword evidence="4 7" id="KW-0369">Histidine metabolism</keyword>
<feature type="binding site" evidence="7">
    <location>
        <position position="136"/>
    </location>
    <ligand>
        <name>N-formimidoyl-L-glutamate</name>
        <dbReference type="ChEBI" id="CHEBI:58928"/>
    </ligand>
</feature>
<evidence type="ECO:0000256" key="4">
    <source>
        <dbReference type="ARBA" id="ARBA00022808"/>
    </source>
</evidence>
<dbReference type="SUPFAM" id="SSF51338">
    <property type="entry name" value="Composite domain of metallo-dependent hydrolases"/>
    <property type="match status" value="1"/>
</dbReference>
<feature type="binding site" evidence="7">
    <location>
        <position position="224"/>
    </location>
    <ligand>
        <name>Zn(2+)</name>
        <dbReference type="ChEBI" id="CHEBI:29105"/>
    </ligand>
</feature>
<dbReference type="GO" id="GO:0008270">
    <property type="term" value="F:zinc ion binding"/>
    <property type="evidence" value="ECO:0007669"/>
    <property type="project" value="UniProtKB-UniRule"/>
</dbReference>
<feature type="binding site" evidence="7">
    <location>
        <position position="71"/>
    </location>
    <ligand>
        <name>Fe(3+)</name>
        <dbReference type="ChEBI" id="CHEBI:29034"/>
    </ligand>
</feature>
<dbReference type="GO" id="GO:0050480">
    <property type="term" value="F:imidazolonepropionase activity"/>
    <property type="evidence" value="ECO:0007669"/>
    <property type="project" value="UniProtKB-UniRule"/>
</dbReference>
<feature type="domain" description="Amidohydrolase-related" evidence="8">
    <location>
        <begin position="61"/>
        <end position="369"/>
    </location>
</feature>
<feature type="binding site" evidence="7">
    <location>
        <position position="298"/>
    </location>
    <ligand>
        <name>Zn(2+)</name>
        <dbReference type="ChEBI" id="CHEBI:29105"/>
    </ligand>
</feature>
<feature type="binding site" evidence="7">
    <location>
        <position position="78"/>
    </location>
    <ligand>
        <name>4-imidazolone-5-propanoate</name>
        <dbReference type="ChEBI" id="CHEBI:77893"/>
    </ligand>
</feature>
<dbReference type="EC" id="3.5.2.7" evidence="1 7"/>
<comment type="similarity">
    <text evidence="7">Belongs to the metallo-dependent hydrolases superfamily. HutI family.</text>
</comment>
<dbReference type="GO" id="GO:0005737">
    <property type="term" value="C:cytoplasm"/>
    <property type="evidence" value="ECO:0007669"/>
    <property type="project" value="UniProtKB-SubCell"/>
</dbReference>
<feature type="binding site" evidence="7">
    <location>
        <position position="300"/>
    </location>
    <ligand>
        <name>N-formimidoyl-L-glutamate</name>
        <dbReference type="ChEBI" id="CHEBI:58928"/>
    </ligand>
</feature>
<evidence type="ECO:0000256" key="6">
    <source>
        <dbReference type="ARBA" id="ARBA00023004"/>
    </source>
</evidence>
<dbReference type="Pfam" id="PF01979">
    <property type="entry name" value="Amidohydro_1"/>
    <property type="match status" value="1"/>
</dbReference>
<dbReference type="PANTHER" id="PTHR42752:SF1">
    <property type="entry name" value="IMIDAZOLONEPROPIONASE-RELATED"/>
    <property type="match status" value="1"/>
</dbReference>
<dbReference type="GO" id="GO:0005506">
    <property type="term" value="F:iron ion binding"/>
    <property type="evidence" value="ECO:0007669"/>
    <property type="project" value="UniProtKB-UniRule"/>
</dbReference>
<keyword evidence="2 7" id="KW-0479">Metal-binding</keyword>
<evidence type="ECO:0000259" key="8">
    <source>
        <dbReference type="Pfam" id="PF01979"/>
    </source>
</evidence>
<feature type="binding site" evidence="7">
    <location>
        <position position="298"/>
    </location>
    <ligand>
        <name>Fe(3+)</name>
        <dbReference type="ChEBI" id="CHEBI:29034"/>
    </ligand>
</feature>
<feature type="binding site" evidence="7">
    <location>
        <position position="302"/>
    </location>
    <ligand>
        <name>N-formimidoyl-L-glutamate</name>
        <dbReference type="ChEBI" id="CHEBI:58928"/>
    </ligand>
</feature>
<feature type="binding site" evidence="7">
    <location>
        <position position="227"/>
    </location>
    <ligand>
        <name>4-imidazolone-5-propanoate</name>
        <dbReference type="ChEBI" id="CHEBI:77893"/>
    </ligand>
</feature>
<keyword evidence="7" id="KW-0963">Cytoplasm</keyword>
<dbReference type="GO" id="GO:0019557">
    <property type="term" value="P:L-histidine catabolic process to glutamate and formate"/>
    <property type="evidence" value="ECO:0007669"/>
    <property type="project" value="UniProtKB-UniPathway"/>
</dbReference>
<dbReference type="Gene3D" id="2.30.40.10">
    <property type="entry name" value="Urease, subunit C, domain 1"/>
    <property type="match status" value="1"/>
</dbReference>
<comment type="subcellular location">
    <subcellularLocation>
        <location evidence="7">Cytoplasm</location>
    </subcellularLocation>
</comment>
<keyword evidence="3 7" id="KW-0378">Hydrolase</keyword>
<evidence type="ECO:0000256" key="7">
    <source>
        <dbReference type="HAMAP-Rule" id="MF_00372"/>
    </source>
</evidence>
<evidence type="ECO:0000256" key="2">
    <source>
        <dbReference type="ARBA" id="ARBA00022723"/>
    </source>
</evidence>
<proteinExistence type="inferred from homology"/>
<dbReference type="InterPro" id="IPR011059">
    <property type="entry name" value="Metal-dep_hydrolase_composite"/>
</dbReference>
<comment type="caution">
    <text evidence="9">The sequence shown here is derived from an EMBL/GenBank/DDBJ whole genome shotgun (WGS) entry which is preliminary data.</text>
</comment>
<feature type="binding site" evidence="7">
    <location>
        <position position="136"/>
    </location>
    <ligand>
        <name>4-imidazolone-5-propanoate</name>
        <dbReference type="ChEBI" id="CHEBI:77893"/>
    </ligand>
</feature>
<dbReference type="Gene3D" id="3.20.20.140">
    <property type="entry name" value="Metal-dependent hydrolases"/>
    <property type="match status" value="1"/>
</dbReference>
<feature type="binding site" evidence="7">
    <location>
        <position position="69"/>
    </location>
    <ligand>
        <name>Zn(2+)</name>
        <dbReference type="ChEBI" id="CHEBI:29105"/>
    </ligand>
</feature>
<dbReference type="HAMAP" id="MF_00372">
    <property type="entry name" value="HutI"/>
    <property type="match status" value="1"/>
</dbReference>
<dbReference type="GO" id="GO:0019556">
    <property type="term" value="P:L-histidine catabolic process to glutamate and formamide"/>
    <property type="evidence" value="ECO:0007669"/>
    <property type="project" value="UniProtKB-UniRule"/>
</dbReference>
<dbReference type="OrthoDB" id="9776455at2"/>
<dbReference type="RefSeq" id="WP_110125801.1">
    <property type="nucleotide sequence ID" value="NZ_QHLY01000005.1"/>
</dbReference>
<keyword evidence="10" id="KW-1185">Reference proteome</keyword>
<evidence type="ECO:0000256" key="1">
    <source>
        <dbReference type="ARBA" id="ARBA00012864"/>
    </source>
</evidence>
<evidence type="ECO:0000313" key="9">
    <source>
        <dbReference type="EMBL" id="PXA72280.1"/>
    </source>
</evidence>
<name>A0A318A501_9MICO</name>
<evidence type="ECO:0000256" key="5">
    <source>
        <dbReference type="ARBA" id="ARBA00022833"/>
    </source>
</evidence>
<keyword evidence="5 7" id="KW-0862">Zinc</keyword>
<feature type="binding site" evidence="7">
    <location>
        <position position="224"/>
    </location>
    <ligand>
        <name>Fe(3+)</name>
        <dbReference type="ChEBI" id="CHEBI:29034"/>
    </ligand>
</feature>
<dbReference type="InterPro" id="IPR005920">
    <property type="entry name" value="HutI"/>
</dbReference>
<comment type="catalytic activity">
    <reaction evidence="7">
        <text>4-imidazolone-5-propanoate + H2O = N-formimidoyl-L-glutamate</text>
        <dbReference type="Rhea" id="RHEA:23660"/>
        <dbReference type="ChEBI" id="CHEBI:15377"/>
        <dbReference type="ChEBI" id="CHEBI:58928"/>
        <dbReference type="ChEBI" id="CHEBI:77893"/>
        <dbReference type="EC" id="3.5.2.7"/>
    </reaction>
</comment>
<organism evidence="9 10">
    <name type="scientific">Cryobacterium arcticum</name>
    <dbReference type="NCBI Taxonomy" id="670052"/>
    <lineage>
        <taxon>Bacteria</taxon>
        <taxon>Bacillati</taxon>
        <taxon>Actinomycetota</taxon>
        <taxon>Actinomycetes</taxon>
        <taxon>Micrococcales</taxon>
        <taxon>Microbacteriaceae</taxon>
        <taxon>Cryobacterium</taxon>
    </lineage>
</organism>
<dbReference type="UniPathway" id="UPA00379">
    <property type="reaction ID" value="UER00551"/>
</dbReference>
<feature type="binding site" evidence="7">
    <location>
        <position position="71"/>
    </location>
    <ligand>
        <name>Zn(2+)</name>
        <dbReference type="ChEBI" id="CHEBI:29105"/>
    </ligand>
</feature>
<dbReference type="Proteomes" id="UP000246722">
    <property type="component" value="Unassembled WGS sequence"/>
</dbReference>
<comment type="pathway">
    <text evidence="7">Amino-acid degradation; L-histidine degradation into L-glutamate; N-formimidoyl-L-glutamate from L-histidine: step 3/3.</text>
</comment>
<protein>
    <recommendedName>
        <fullName evidence="1 7">Imidazolonepropionase</fullName>
        <ecNumber evidence="1 7">3.5.2.7</ecNumber>
    </recommendedName>
    <alternativeName>
        <fullName evidence="7">Imidazolone-5-propionate hydrolase</fullName>
    </alternativeName>
</protein>
<evidence type="ECO:0000313" key="10">
    <source>
        <dbReference type="Proteomes" id="UP000246722"/>
    </source>
</evidence>
<dbReference type="InterPro" id="IPR006680">
    <property type="entry name" value="Amidohydro-rel"/>
</dbReference>
<dbReference type="SUPFAM" id="SSF51556">
    <property type="entry name" value="Metallo-dependent hydrolases"/>
    <property type="match status" value="1"/>
</dbReference>
<keyword evidence="6 7" id="KW-0408">Iron</keyword>
<accession>A0A318A501</accession>
<dbReference type="EMBL" id="QHLY01000005">
    <property type="protein sequence ID" value="PXA72280.1"/>
    <property type="molecule type" value="Genomic_DNA"/>
</dbReference>
<dbReference type="InterPro" id="IPR032466">
    <property type="entry name" value="Metal_Hydrolase"/>
</dbReference>
<dbReference type="NCBIfam" id="TIGR01224">
    <property type="entry name" value="hutI"/>
    <property type="match status" value="1"/>
</dbReference>
<sequence length="396" mass="41130">MTAELITGISELTTQAAEFAHDDDRLTDAALVIENGRISWIGAAADAPATDTAVDVGGRAVLPGWVDTHTHLVFAGDRAAEFEARMAGQKYAAGGIATTMAATRAASTADLIGNARRLRREAEASGTTFLETKTGYGLDLTSELRSARAAAEVADVVTFLGAHVVPPGLDRREYLDLVTGPMLAAVTPHVDFIDAFCETGAFDVEESREVLLAGRAAGLGLRLHGNQLGFSGGVQLAVELGCASVDHCNHLQPADIDALAGSDTVATLLPACDLSTREPFPPARALLDAGAHIALASNCNPGTSYTGSMPFCVATAVLQMGLTVREAVWAATRGAARAVGREHGPDAVGSLTIGGRADLQVLDAPSVAHLAYRPGVQLCLATWTEGVRAARLRPTF</sequence>
<dbReference type="PANTHER" id="PTHR42752">
    <property type="entry name" value="IMIDAZOLONEPROPIONASE"/>
    <property type="match status" value="1"/>
</dbReference>
<comment type="function">
    <text evidence="7">Catalyzes the hydrolytic cleavage of the carbon-nitrogen bond in imidazolone-5-propanoate to yield N-formimidoyl-L-glutamate. It is the third step in the universal histidine degradation pathway.</text>
</comment>
<reference evidence="9 10" key="1">
    <citation type="submission" date="2018-05" db="EMBL/GenBank/DDBJ databases">
        <title>Genetic diversity of glacier-inhabiting Cryobacterium bacteria in China and description of Cryobacterium mengkeensis sp. nov. and Arthrobacter glacialis sp. nov.</title>
        <authorList>
            <person name="Liu Q."/>
            <person name="Xin Y.-H."/>
        </authorList>
    </citation>
    <scope>NUCLEOTIDE SEQUENCE [LARGE SCALE GENOMIC DNA]</scope>
    <source>
        <strain evidence="9 10">SK-1</strain>
    </source>
</reference>
<comment type="cofactor">
    <cofactor evidence="7">
        <name>Zn(2+)</name>
        <dbReference type="ChEBI" id="CHEBI:29105"/>
    </cofactor>
    <cofactor evidence="7">
        <name>Fe(3+)</name>
        <dbReference type="ChEBI" id="CHEBI:29034"/>
    </cofactor>
    <text evidence="7">Binds 1 zinc or iron ion per subunit.</text>
</comment>
<feature type="binding site" evidence="7">
    <location>
        <position position="163"/>
    </location>
    <ligand>
        <name>4-imidazolone-5-propanoate</name>
        <dbReference type="ChEBI" id="CHEBI:77893"/>
    </ligand>
</feature>
<dbReference type="AlphaFoldDB" id="A0A318A501"/>